<feature type="transmembrane region" description="Helical" evidence="1">
    <location>
        <begin position="102"/>
        <end position="122"/>
    </location>
</feature>
<organism evidence="3 4">
    <name type="scientific">Exiguobacterium aurantiacum</name>
    <dbReference type="NCBI Taxonomy" id="33987"/>
    <lineage>
        <taxon>Bacteria</taxon>
        <taxon>Bacillati</taxon>
        <taxon>Bacillota</taxon>
        <taxon>Bacilli</taxon>
        <taxon>Bacillales</taxon>
        <taxon>Bacillales Family XII. Incertae Sedis</taxon>
        <taxon>Exiguobacterium</taxon>
    </lineage>
</organism>
<sequence>MELSKKSRNFLDDLAVYLMSSGKSEEEVQDVVAELKDHLEEAERAGKSVDDVVGQSPKAYMQHLGHEMAFDGKGFFKIIAMLVPNVFAYIIIGNFIQGEMTFSTAQLVGFPLVAVLFLLAAAQAFRNMSVRSTESKIKTGATYIALAALPMTLFLGLMILDIFVEMPTIVFGPTAQLVLFGLAVITLLLVSIWTKTWINLIIPLLLFGPQYALAQTKLPLEQQLIFSMLILVVGMGIFLFVWWKKNQQGQA</sequence>
<evidence type="ECO:0000256" key="1">
    <source>
        <dbReference type="SAM" id="Phobius"/>
    </source>
</evidence>
<dbReference type="Pfam" id="PF08006">
    <property type="entry name" value="HAAS_TM"/>
    <property type="match status" value="1"/>
</dbReference>
<name>A0A377FPZ8_9BACL</name>
<feature type="transmembrane region" description="Helical" evidence="1">
    <location>
        <begin position="143"/>
        <end position="164"/>
    </location>
</feature>
<dbReference type="InterPro" id="IPR012963">
    <property type="entry name" value="HAAS_TM"/>
</dbReference>
<evidence type="ECO:0000259" key="2">
    <source>
        <dbReference type="Pfam" id="PF08006"/>
    </source>
</evidence>
<dbReference type="PANTHER" id="PTHR41307:SF1">
    <property type="entry name" value="MEMBRANE PROTEIN"/>
    <property type="match status" value="1"/>
</dbReference>
<keyword evidence="1" id="KW-0812">Transmembrane</keyword>
<dbReference type="PANTHER" id="PTHR41307">
    <property type="entry name" value="MEMBRANE PROTEIN-RELATED"/>
    <property type="match status" value="1"/>
</dbReference>
<feature type="transmembrane region" description="Helical" evidence="1">
    <location>
        <begin position="170"/>
        <end position="190"/>
    </location>
</feature>
<proteinExistence type="predicted"/>
<feature type="transmembrane region" description="Helical" evidence="1">
    <location>
        <begin position="225"/>
        <end position="243"/>
    </location>
</feature>
<feature type="transmembrane region" description="Helical" evidence="1">
    <location>
        <begin position="197"/>
        <end position="213"/>
    </location>
</feature>
<dbReference type="Gene3D" id="1.10.1900.10">
    <property type="entry name" value="c-terminal domain of poly(a) binding protein"/>
    <property type="match status" value="1"/>
</dbReference>
<dbReference type="EMBL" id="UGGP01000001">
    <property type="protein sequence ID" value="STO06900.1"/>
    <property type="molecule type" value="Genomic_DNA"/>
</dbReference>
<dbReference type="Proteomes" id="UP000254060">
    <property type="component" value="Unassembled WGS sequence"/>
</dbReference>
<feature type="domain" description="HAAS transmembrane region" evidence="2">
    <location>
        <begin position="89"/>
        <end position="204"/>
    </location>
</feature>
<keyword evidence="1" id="KW-0472">Membrane</keyword>
<gene>
    <name evidence="3" type="ORF">NCTC13163_00240</name>
</gene>
<evidence type="ECO:0000313" key="3">
    <source>
        <dbReference type="EMBL" id="STO06900.1"/>
    </source>
</evidence>
<accession>A0A377FPZ8</accession>
<evidence type="ECO:0000313" key="4">
    <source>
        <dbReference type="Proteomes" id="UP000254060"/>
    </source>
</evidence>
<reference evidence="3 4" key="1">
    <citation type="submission" date="2018-06" db="EMBL/GenBank/DDBJ databases">
        <authorList>
            <consortium name="Pathogen Informatics"/>
            <person name="Doyle S."/>
        </authorList>
    </citation>
    <scope>NUCLEOTIDE SEQUENCE [LARGE SCALE GENOMIC DNA]</scope>
    <source>
        <strain evidence="3 4">NCTC13163</strain>
    </source>
</reference>
<feature type="transmembrane region" description="Helical" evidence="1">
    <location>
        <begin position="75"/>
        <end position="96"/>
    </location>
</feature>
<dbReference type="STRING" id="1397694.GCA_000702585_00760"/>
<keyword evidence="1" id="KW-1133">Transmembrane helix</keyword>
<dbReference type="SUPFAM" id="SSF158560">
    <property type="entry name" value="BH3980-like"/>
    <property type="match status" value="1"/>
</dbReference>
<dbReference type="AlphaFoldDB" id="A0A377FPZ8"/>
<protein>
    <submittedName>
        <fullName evidence="3">Protein of uncharacterized function (DUF1129)</fullName>
    </submittedName>
</protein>